<reference evidence="2" key="1">
    <citation type="submission" date="2023-07" db="EMBL/GenBank/DDBJ databases">
        <title>draft genome sequence of fig (Ficus carica).</title>
        <authorList>
            <person name="Takahashi T."/>
            <person name="Nishimura K."/>
        </authorList>
    </citation>
    <scope>NUCLEOTIDE SEQUENCE</scope>
</reference>
<dbReference type="Gramene" id="FCD_00021906-RA">
    <property type="protein sequence ID" value="FCD_00021906-RA:cds"/>
    <property type="gene ID" value="FCD_00021906"/>
</dbReference>
<sequence length="35" mass="3984">MAKEEVEGKEEEEEDEDEYEKTVKEAHASGEVNVS</sequence>
<evidence type="ECO:0000313" key="2">
    <source>
        <dbReference type="EMBL" id="GMN49517.1"/>
    </source>
</evidence>
<comment type="caution">
    <text evidence="2">The sequence shown here is derived from an EMBL/GenBank/DDBJ whole genome shotgun (WGS) entry which is preliminary data.</text>
</comment>
<dbReference type="Proteomes" id="UP001187192">
    <property type="component" value="Unassembled WGS sequence"/>
</dbReference>
<feature type="compositionally biased region" description="Acidic residues" evidence="1">
    <location>
        <begin position="7"/>
        <end position="19"/>
    </location>
</feature>
<organism evidence="2 3">
    <name type="scientific">Ficus carica</name>
    <name type="common">Common fig</name>
    <dbReference type="NCBI Taxonomy" id="3494"/>
    <lineage>
        <taxon>Eukaryota</taxon>
        <taxon>Viridiplantae</taxon>
        <taxon>Streptophyta</taxon>
        <taxon>Embryophyta</taxon>
        <taxon>Tracheophyta</taxon>
        <taxon>Spermatophyta</taxon>
        <taxon>Magnoliopsida</taxon>
        <taxon>eudicotyledons</taxon>
        <taxon>Gunneridae</taxon>
        <taxon>Pentapetalae</taxon>
        <taxon>rosids</taxon>
        <taxon>fabids</taxon>
        <taxon>Rosales</taxon>
        <taxon>Moraceae</taxon>
        <taxon>Ficeae</taxon>
        <taxon>Ficus</taxon>
    </lineage>
</organism>
<protein>
    <submittedName>
        <fullName evidence="2">Uncharacterized protein</fullName>
    </submittedName>
</protein>
<evidence type="ECO:0000313" key="3">
    <source>
        <dbReference type="Proteomes" id="UP001187192"/>
    </source>
</evidence>
<name>A0AA88AA80_FICCA</name>
<proteinExistence type="predicted"/>
<evidence type="ECO:0000256" key="1">
    <source>
        <dbReference type="SAM" id="MobiDB-lite"/>
    </source>
</evidence>
<feature type="region of interest" description="Disordered" evidence="1">
    <location>
        <begin position="1"/>
        <end position="35"/>
    </location>
</feature>
<dbReference type="EMBL" id="BTGU01000031">
    <property type="protein sequence ID" value="GMN49517.1"/>
    <property type="molecule type" value="Genomic_DNA"/>
</dbReference>
<gene>
    <name evidence="2" type="ORF">TIFTF001_018695</name>
</gene>
<keyword evidence="3" id="KW-1185">Reference proteome</keyword>
<dbReference type="AlphaFoldDB" id="A0AA88AA80"/>
<accession>A0AA88AA80</accession>
<dbReference type="Gramene" id="FCD_00032041-RA">
    <property type="protein sequence ID" value="FCD_00032041-RA:cds"/>
    <property type="gene ID" value="FCD_00032041"/>
</dbReference>